<dbReference type="InterPro" id="IPR011545">
    <property type="entry name" value="DEAD/DEAH_box_helicase_dom"/>
</dbReference>
<accession>A0A813S4C3</accession>
<comment type="caution">
    <text evidence="11">The sequence shown here is derived from an EMBL/GenBank/DDBJ whole genome shotgun (WGS) entry which is preliminary data.</text>
</comment>
<dbReference type="GO" id="GO:0005524">
    <property type="term" value="F:ATP binding"/>
    <property type="evidence" value="ECO:0007669"/>
    <property type="project" value="UniProtKB-KW"/>
</dbReference>
<gene>
    <name evidence="11" type="ORF">JYZ213_LOCUS4666</name>
    <name evidence="12" type="ORF">VCS650_LOCUS19721</name>
</gene>
<dbReference type="InterPro" id="IPR014001">
    <property type="entry name" value="Helicase_ATP-bd"/>
</dbReference>
<dbReference type="GO" id="GO:0005737">
    <property type="term" value="C:cytoplasm"/>
    <property type="evidence" value="ECO:0007669"/>
    <property type="project" value="TreeGrafter"/>
</dbReference>
<dbReference type="Gene3D" id="1.10.533.10">
    <property type="entry name" value="Death Domain, Fas"/>
    <property type="match status" value="1"/>
</dbReference>
<evidence type="ECO:0000259" key="9">
    <source>
        <dbReference type="PROSITE" id="PS51194"/>
    </source>
</evidence>
<dbReference type="PROSITE" id="PS51194">
    <property type="entry name" value="HELICASE_CTER"/>
    <property type="match status" value="1"/>
</dbReference>
<proteinExistence type="inferred from homology"/>
<evidence type="ECO:0000256" key="1">
    <source>
        <dbReference type="ARBA" id="ARBA00006866"/>
    </source>
</evidence>
<keyword evidence="3" id="KW-0547">Nucleotide-binding</keyword>
<dbReference type="Pfam" id="PF00271">
    <property type="entry name" value="Helicase_C"/>
    <property type="match status" value="1"/>
</dbReference>
<dbReference type="GO" id="GO:0045087">
    <property type="term" value="P:innate immune response"/>
    <property type="evidence" value="ECO:0007669"/>
    <property type="project" value="UniProtKB-KW"/>
</dbReference>
<evidence type="ECO:0000313" key="13">
    <source>
        <dbReference type="Proteomes" id="UP000663845"/>
    </source>
</evidence>
<dbReference type="PANTHER" id="PTHR14074:SF16">
    <property type="entry name" value="ANTIVIRAL INNATE IMMUNE RESPONSE RECEPTOR RIG-I"/>
    <property type="match status" value="1"/>
</dbReference>
<evidence type="ECO:0000256" key="2">
    <source>
        <dbReference type="ARBA" id="ARBA00022588"/>
    </source>
</evidence>
<dbReference type="GO" id="GO:0042981">
    <property type="term" value="P:regulation of apoptotic process"/>
    <property type="evidence" value="ECO:0007669"/>
    <property type="project" value="InterPro"/>
</dbReference>
<dbReference type="GO" id="GO:0003724">
    <property type="term" value="F:RNA helicase activity"/>
    <property type="evidence" value="ECO:0007669"/>
    <property type="project" value="UniProtKB-EC"/>
</dbReference>
<feature type="domain" description="Helicase ATP-binding" evidence="8">
    <location>
        <begin position="186"/>
        <end position="342"/>
    </location>
</feature>
<evidence type="ECO:0000313" key="12">
    <source>
        <dbReference type="EMBL" id="CAF1094026.1"/>
    </source>
</evidence>
<dbReference type="Gene3D" id="3.40.50.300">
    <property type="entry name" value="P-loop containing nucleotide triphosphate hydrolases"/>
    <property type="match status" value="2"/>
</dbReference>
<protein>
    <recommendedName>
        <fullName evidence="14">RNA helicase</fullName>
    </recommendedName>
</protein>
<dbReference type="InterPro" id="IPR001650">
    <property type="entry name" value="Helicase_C-like"/>
</dbReference>
<evidence type="ECO:0000313" key="11">
    <source>
        <dbReference type="EMBL" id="CAF0789775.1"/>
    </source>
</evidence>
<dbReference type="GO" id="GO:0003676">
    <property type="term" value="F:nucleic acid binding"/>
    <property type="evidence" value="ECO:0007669"/>
    <property type="project" value="InterPro"/>
</dbReference>
<feature type="domain" description="DED" evidence="7">
    <location>
        <begin position="6"/>
        <end position="82"/>
    </location>
</feature>
<evidence type="ECO:0000256" key="3">
    <source>
        <dbReference type="ARBA" id="ARBA00022741"/>
    </source>
</evidence>
<dbReference type="SUPFAM" id="SSF52540">
    <property type="entry name" value="P-loop containing nucleoside triphosphate hydrolases"/>
    <property type="match status" value="1"/>
</dbReference>
<comment type="catalytic activity">
    <reaction evidence="6">
        <text>ATP + H2O = ADP + phosphate + H(+)</text>
        <dbReference type="Rhea" id="RHEA:13065"/>
        <dbReference type="ChEBI" id="CHEBI:15377"/>
        <dbReference type="ChEBI" id="CHEBI:15378"/>
        <dbReference type="ChEBI" id="CHEBI:30616"/>
        <dbReference type="ChEBI" id="CHEBI:43474"/>
        <dbReference type="ChEBI" id="CHEBI:456216"/>
        <dbReference type="EC" id="3.6.4.13"/>
    </reaction>
    <physiologicalReaction direction="left-to-right" evidence="6">
        <dbReference type="Rhea" id="RHEA:13066"/>
    </physiologicalReaction>
</comment>
<keyword evidence="4" id="KW-0067">ATP-binding</keyword>
<dbReference type="SMART" id="SM00031">
    <property type="entry name" value="DED"/>
    <property type="match status" value="1"/>
</dbReference>
<dbReference type="PANTHER" id="PTHR14074">
    <property type="entry name" value="HELICASE WITH DEATH DOMAIN-RELATED"/>
    <property type="match status" value="1"/>
</dbReference>
<feature type="domain" description="RLR CTR" evidence="10">
    <location>
        <begin position="728"/>
        <end position="859"/>
    </location>
</feature>
<dbReference type="InterPro" id="IPR021673">
    <property type="entry name" value="RLR_CTR"/>
</dbReference>
<dbReference type="InterPro" id="IPR038557">
    <property type="entry name" value="RLR_C_sf"/>
</dbReference>
<evidence type="ECO:0000259" key="7">
    <source>
        <dbReference type="PROSITE" id="PS50168"/>
    </source>
</evidence>
<dbReference type="Gene3D" id="1.20.1320.30">
    <property type="match status" value="1"/>
</dbReference>
<evidence type="ECO:0000259" key="10">
    <source>
        <dbReference type="PROSITE" id="PS51789"/>
    </source>
</evidence>
<dbReference type="SMART" id="SM00487">
    <property type="entry name" value="DEXDc"/>
    <property type="match status" value="1"/>
</dbReference>
<evidence type="ECO:0008006" key="14">
    <source>
        <dbReference type="Google" id="ProtNLM"/>
    </source>
</evidence>
<dbReference type="PROSITE" id="PS50168">
    <property type="entry name" value="DED"/>
    <property type="match status" value="1"/>
</dbReference>
<dbReference type="SUPFAM" id="SSF47986">
    <property type="entry name" value="DEATH domain"/>
    <property type="match status" value="1"/>
</dbReference>
<evidence type="ECO:0000259" key="8">
    <source>
        <dbReference type="PROSITE" id="PS51192"/>
    </source>
</evidence>
<dbReference type="Gene3D" id="2.170.150.30">
    <property type="entry name" value="RIG-I-like receptor, C-terminal regulatory domain"/>
    <property type="match status" value="1"/>
</dbReference>
<organism evidence="11 13">
    <name type="scientific">Adineta steineri</name>
    <dbReference type="NCBI Taxonomy" id="433720"/>
    <lineage>
        <taxon>Eukaryota</taxon>
        <taxon>Metazoa</taxon>
        <taxon>Spiralia</taxon>
        <taxon>Gnathifera</taxon>
        <taxon>Rotifera</taxon>
        <taxon>Eurotatoria</taxon>
        <taxon>Bdelloidea</taxon>
        <taxon>Adinetida</taxon>
        <taxon>Adinetidae</taxon>
        <taxon>Adineta</taxon>
    </lineage>
</organism>
<dbReference type="AlphaFoldDB" id="A0A813S4C3"/>
<evidence type="ECO:0000256" key="6">
    <source>
        <dbReference type="ARBA" id="ARBA00049390"/>
    </source>
</evidence>
<dbReference type="Pfam" id="PF00270">
    <property type="entry name" value="DEAD"/>
    <property type="match status" value="1"/>
</dbReference>
<dbReference type="OrthoDB" id="416741at2759"/>
<dbReference type="PROSITE" id="PS51192">
    <property type="entry name" value="HELICASE_ATP_BIND_1"/>
    <property type="match status" value="1"/>
</dbReference>
<dbReference type="InterPro" id="IPR011029">
    <property type="entry name" value="DEATH-like_dom_sf"/>
</dbReference>
<keyword evidence="2" id="KW-0399">Innate immunity</keyword>
<comment type="similarity">
    <text evidence="1">Belongs to the helicase family. RLR subfamily.</text>
</comment>
<dbReference type="EMBL" id="CAJNOG010000026">
    <property type="protein sequence ID" value="CAF0789775.1"/>
    <property type="molecule type" value="Genomic_DNA"/>
</dbReference>
<evidence type="ECO:0000256" key="4">
    <source>
        <dbReference type="ARBA" id="ARBA00022840"/>
    </source>
</evidence>
<dbReference type="InterPro" id="IPR051363">
    <property type="entry name" value="RLR_Helicase"/>
</dbReference>
<dbReference type="InterPro" id="IPR001875">
    <property type="entry name" value="DED_dom"/>
</dbReference>
<dbReference type="PROSITE" id="PS51789">
    <property type="entry name" value="RLR_CTR"/>
    <property type="match status" value="1"/>
</dbReference>
<dbReference type="Proteomes" id="UP000663845">
    <property type="component" value="Unassembled WGS sequence"/>
</dbReference>
<keyword evidence="5" id="KW-0391">Immunity</keyword>
<evidence type="ECO:0000256" key="5">
    <source>
        <dbReference type="ARBA" id="ARBA00022859"/>
    </source>
</evidence>
<name>A0A813S4C3_9BILA</name>
<dbReference type="EMBL" id="CAJNON010000198">
    <property type="protein sequence ID" value="CAF1094026.1"/>
    <property type="molecule type" value="Genomic_DNA"/>
</dbReference>
<sequence length="877" mass="101044">MPSDIEFRQLLLDVENDLTDEEHKRFVFLLGDDIPRRQRDAPLVVIFTTLIDLGRISERDCSYLMKIFEKLKLLTVAYRIAQFEARFAPPVKVPEDIQPIENGRNNSITPDELVNDFLTDGVIISDIEQTSSPDSPVINEPVTPITTLSLKNSDLEIFENDIWSDEFLQKINVKNIRPYEYQRVLVQSSIQAGNTIICLRAGGGKTLVAALLFKYYLIKKTTSENDKKFLAFFIVPRRAMLKEQLEKLKQVGNLRVVTCDEHIDVTQYTDNYDIIICTPQRLLNCLKAKTILVSNIDLLCFDDCHDSVTRNQYIGIMQYIMCKNIDDIPPVDSPPIIIGLTAIGVQSLSSSQIIRSLTDLCAIFNCLRITTLSEKENEEELERCVTRISDDEIIYVDKQDKYETLRKTIEKELKDLILYLFINKDTNPLRIFPEKRFDENGYDQNLELLKQSEQKNQHFSSVLLLNYTLHIYRHLRALTDLTPHMVLSDLKDQFEMMYKSREHPINIDTLIYNHCHDVFEKKLKEIEDSEQILTNSKLEKLVELLKNHAKNTNSRALILVEKIFYAKKICEFLENHSDLKNIVKPCWLVSQNSASNVKLNRSQKTTLEEFQTGVYNVMISTDVVQAGLNIPQCSLVLRYDFVPDSIGTVQARVRARATDCKYGLITTKDSPNHIKERDSRQCEQNLKNILEIWKGISLNDFQQGVLQTKESFIQKWEESLLNTITLQINISESTELTGDVLCRACGYILGELGKVRQYENAYFISEQDFYNRIEEKIFNQPRIFARSSDIGKALCGNKSCRTQLGCIKKLNDYPEISPIYPLKCASIKIKSETGEMILKTKWSQMPFKFPKLSKNVDINNDDDDIFYDASDSLPGDS</sequence>
<feature type="domain" description="Helicase C-terminal" evidence="9">
    <location>
        <begin position="537"/>
        <end position="712"/>
    </location>
</feature>
<dbReference type="Pfam" id="PF01335">
    <property type="entry name" value="DED"/>
    <property type="match status" value="1"/>
</dbReference>
<dbReference type="InterPro" id="IPR027417">
    <property type="entry name" value="P-loop_NTPase"/>
</dbReference>
<dbReference type="Proteomes" id="UP000663891">
    <property type="component" value="Unassembled WGS sequence"/>
</dbReference>
<reference evidence="11" key="1">
    <citation type="submission" date="2021-02" db="EMBL/GenBank/DDBJ databases">
        <authorList>
            <person name="Nowell W R."/>
        </authorList>
    </citation>
    <scope>NUCLEOTIDE SEQUENCE</scope>
</reference>